<dbReference type="EMBL" id="LR796654">
    <property type="protein sequence ID" value="CAB4157575.1"/>
    <property type="molecule type" value="Genomic_DNA"/>
</dbReference>
<evidence type="ECO:0000313" key="2">
    <source>
        <dbReference type="EMBL" id="CAB5225595.1"/>
    </source>
</evidence>
<gene>
    <name evidence="1" type="ORF">UFOVP686_27</name>
    <name evidence="2" type="ORF">UFOVP752_39</name>
</gene>
<organism evidence="1">
    <name type="scientific">uncultured Caudovirales phage</name>
    <dbReference type="NCBI Taxonomy" id="2100421"/>
    <lineage>
        <taxon>Viruses</taxon>
        <taxon>Duplodnaviria</taxon>
        <taxon>Heunggongvirae</taxon>
        <taxon>Uroviricota</taxon>
        <taxon>Caudoviricetes</taxon>
        <taxon>Peduoviridae</taxon>
        <taxon>Maltschvirus</taxon>
        <taxon>Maltschvirus maltsch</taxon>
    </lineage>
</organism>
<accession>A0A6J5NK02</accession>
<proteinExistence type="predicted"/>
<dbReference type="EMBL" id="LR798346">
    <property type="protein sequence ID" value="CAB5225595.1"/>
    <property type="molecule type" value="Genomic_DNA"/>
</dbReference>
<evidence type="ECO:0000313" key="1">
    <source>
        <dbReference type="EMBL" id="CAB4157575.1"/>
    </source>
</evidence>
<name>A0A6J5NK02_9CAUD</name>
<sequence length="516" mass="56036">MAEAEIKATPVKRDWALKISEALRAARDYGNKARIPDVVPLLGGEGLGDLFIGKQPEGYENLAYGMPMTKGSGWTTQLKPETIDMGFGALDAIGAGQLAKAGIKPLAKAAARQIDNAMIEGTGPLAKVLEPVAPSFAVAPGKKGLKTVREAIEAAEAEIAASKASGGKGYVVNKAEDLKILPKTDSPYIETEQFLPARQEPRMKGGEPVYNERTQELLENPAARRAVERNMMRGDAMGMREWYGTRPLYEAAMDAGQTPEEFARMMQHLSSASQRSPVPGQIKRGSATWVADKQGLLTPDAPDYKLPPGYGSLAQKDIIKRAYEIAAGEGLDETKKLGRFYQNLMGNLDPVTVDVMALRGPIMATKDPNWLATQLREKSNLTGEVKTYRPREMFETGEINMKDALQRPGFWEAAPKGAEYGAFEDFYRKIAAKRGMAPAEGQAVAWYGSGSEAGLRTAPRTFMQAVEDRIIDTAGKRNETYQQVLTDFLRGKKPLMGVGAGVGLGANQDDEVGMMQ</sequence>
<protein>
    <submittedName>
        <fullName evidence="1">Uncharacterized protein</fullName>
    </submittedName>
</protein>
<reference evidence="1" key="1">
    <citation type="submission" date="2020-04" db="EMBL/GenBank/DDBJ databases">
        <authorList>
            <person name="Chiriac C."/>
            <person name="Salcher M."/>
            <person name="Ghai R."/>
            <person name="Kavagutti S V."/>
        </authorList>
    </citation>
    <scope>NUCLEOTIDE SEQUENCE</scope>
</reference>